<organism evidence="2 3">
    <name type="scientific">Methanospirillum stamsii</name>
    <dbReference type="NCBI Taxonomy" id="1277351"/>
    <lineage>
        <taxon>Archaea</taxon>
        <taxon>Methanobacteriati</taxon>
        <taxon>Methanobacteriota</taxon>
        <taxon>Stenosarchaea group</taxon>
        <taxon>Methanomicrobia</taxon>
        <taxon>Methanomicrobiales</taxon>
        <taxon>Methanospirillaceae</taxon>
        <taxon>Methanospirillum</taxon>
    </lineage>
</organism>
<gene>
    <name evidence="2" type="ORF">DLD82_11840</name>
</gene>
<name>A0A2V2N328_9EURY</name>
<evidence type="ECO:0000313" key="3">
    <source>
        <dbReference type="Proteomes" id="UP000245934"/>
    </source>
</evidence>
<reference evidence="2 3" key="1">
    <citation type="submission" date="2018-05" db="EMBL/GenBank/DDBJ databases">
        <title>Draft genome of Methanospirillum stamsii Pt1.</title>
        <authorList>
            <person name="Dueholm M.S."/>
            <person name="Nielsen P.H."/>
            <person name="Bakmann L.F."/>
            <person name="Otzen D.E."/>
        </authorList>
    </citation>
    <scope>NUCLEOTIDE SEQUENCE [LARGE SCALE GENOMIC DNA]</scope>
    <source>
        <strain evidence="2 3">Pt1</strain>
    </source>
</reference>
<evidence type="ECO:0000259" key="1">
    <source>
        <dbReference type="Pfam" id="PF01850"/>
    </source>
</evidence>
<feature type="domain" description="PIN" evidence="1">
    <location>
        <begin position="45"/>
        <end position="120"/>
    </location>
</feature>
<dbReference type="Pfam" id="PF01850">
    <property type="entry name" value="PIN"/>
    <property type="match status" value="1"/>
</dbReference>
<dbReference type="AlphaFoldDB" id="A0A2V2N328"/>
<dbReference type="SUPFAM" id="SSF88723">
    <property type="entry name" value="PIN domain-like"/>
    <property type="match status" value="1"/>
</dbReference>
<sequence length="148" mass="16908">MNSVRVYLDVCCLCRPFDDQTQPRIFMESQAVLEILRNCGITWTLVLSDLIEYELSQMQDRMKYLKVYQNIPRNHEYIEVDDDTVSQYSTYVSYGCSPADAMHIALAQKANAVFLTTDDILLGLIKRCSNNTIVCDNPVSWLTGGDHV</sequence>
<dbReference type="Proteomes" id="UP000245934">
    <property type="component" value="Unassembled WGS sequence"/>
</dbReference>
<evidence type="ECO:0000313" key="2">
    <source>
        <dbReference type="EMBL" id="PWR72950.1"/>
    </source>
</evidence>
<keyword evidence="3" id="KW-1185">Reference proteome</keyword>
<dbReference type="InterPro" id="IPR029060">
    <property type="entry name" value="PIN-like_dom_sf"/>
</dbReference>
<accession>A0A2V2N328</accession>
<dbReference type="Gene3D" id="3.40.50.1010">
    <property type="entry name" value="5'-nuclease"/>
    <property type="match status" value="1"/>
</dbReference>
<protein>
    <recommendedName>
        <fullName evidence="1">PIN domain-containing protein</fullName>
    </recommendedName>
</protein>
<comment type="caution">
    <text evidence="2">The sequence shown here is derived from an EMBL/GenBank/DDBJ whole genome shotgun (WGS) entry which is preliminary data.</text>
</comment>
<dbReference type="EMBL" id="QGMZ01000024">
    <property type="protein sequence ID" value="PWR72950.1"/>
    <property type="molecule type" value="Genomic_DNA"/>
</dbReference>
<dbReference type="InterPro" id="IPR002716">
    <property type="entry name" value="PIN_dom"/>
</dbReference>
<proteinExistence type="predicted"/>